<proteinExistence type="predicted"/>
<name>A0ABW6PUP4_9NOCA</name>
<feature type="transmembrane region" description="Helical" evidence="1">
    <location>
        <begin position="115"/>
        <end position="135"/>
    </location>
</feature>
<feature type="transmembrane region" description="Helical" evidence="1">
    <location>
        <begin position="21"/>
        <end position="43"/>
    </location>
</feature>
<keyword evidence="3" id="KW-1185">Reference proteome</keyword>
<comment type="caution">
    <text evidence="2">The sequence shown here is derived from an EMBL/GenBank/DDBJ whole genome shotgun (WGS) entry which is preliminary data.</text>
</comment>
<feature type="transmembrane region" description="Helical" evidence="1">
    <location>
        <begin position="88"/>
        <end position="109"/>
    </location>
</feature>
<organism evidence="2 3">
    <name type="scientific">Nocardia thailandica</name>
    <dbReference type="NCBI Taxonomy" id="257275"/>
    <lineage>
        <taxon>Bacteria</taxon>
        <taxon>Bacillati</taxon>
        <taxon>Actinomycetota</taxon>
        <taxon>Actinomycetes</taxon>
        <taxon>Mycobacteriales</taxon>
        <taxon>Nocardiaceae</taxon>
        <taxon>Nocardia</taxon>
    </lineage>
</organism>
<evidence type="ECO:0000313" key="3">
    <source>
        <dbReference type="Proteomes" id="UP001601444"/>
    </source>
</evidence>
<keyword evidence="1" id="KW-1133">Transmembrane helix</keyword>
<accession>A0ABW6PUP4</accession>
<evidence type="ECO:0000313" key="2">
    <source>
        <dbReference type="EMBL" id="MFF0546153.1"/>
    </source>
</evidence>
<dbReference type="Pfam" id="PF19545">
    <property type="entry name" value="DUF6069"/>
    <property type="match status" value="1"/>
</dbReference>
<sequence length="144" mass="14410">MTTANPTRALPTLPALNRYTAVLGAVAAAVLVNLILWAVGAAAGGSFVTVDNGTAMDVAPGGVVIMSAVPLAIGTTIAAVLSHWWIGVLRVAAAVGSVLALATIALTVAADFDTASTVALSLMHVTLVPILVVAMEGLRNRLTA</sequence>
<reference evidence="2 3" key="1">
    <citation type="submission" date="2024-10" db="EMBL/GenBank/DDBJ databases">
        <title>The Natural Products Discovery Center: Release of the First 8490 Sequenced Strains for Exploring Actinobacteria Biosynthetic Diversity.</title>
        <authorList>
            <person name="Kalkreuter E."/>
            <person name="Kautsar S.A."/>
            <person name="Yang D."/>
            <person name="Bader C.D."/>
            <person name="Teijaro C.N."/>
            <person name="Fluegel L."/>
            <person name="Davis C.M."/>
            <person name="Simpson J.R."/>
            <person name="Lauterbach L."/>
            <person name="Steele A.D."/>
            <person name="Gui C."/>
            <person name="Meng S."/>
            <person name="Li G."/>
            <person name="Viehrig K."/>
            <person name="Ye F."/>
            <person name="Su P."/>
            <person name="Kiefer A.F."/>
            <person name="Nichols A."/>
            <person name="Cepeda A.J."/>
            <person name="Yan W."/>
            <person name="Fan B."/>
            <person name="Jiang Y."/>
            <person name="Adhikari A."/>
            <person name="Zheng C.-J."/>
            <person name="Schuster L."/>
            <person name="Cowan T.M."/>
            <person name="Smanski M.J."/>
            <person name="Chevrette M.G."/>
            <person name="De Carvalho L.P.S."/>
            <person name="Shen B."/>
        </authorList>
    </citation>
    <scope>NUCLEOTIDE SEQUENCE [LARGE SCALE GENOMIC DNA]</scope>
    <source>
        <strain evidence="2 3">NPDC004045</strain>
    </source>
</reference>
<keyword evidence="1" id="KW-0812">Transmembrane</keyword>
<dbReference type="RefSeq" id="WP_043647455.1">
    <property type="nucleotide sequence ID" value="NZ_JBIAMX010000019.1"/>
</dbReference>
<feature type="transmembrane region" description="Helical" evidence="1">
    <location>
        <begin position="63"/>
        <end position="81"/>
    </location>
</feature>
<keyword evidence="1" id="KW-0472">Membrane</keyword>
<evidence type="ECO:0000256" key="1">
    <source>
        <dbReference type="SAM" id="Phobius"/>
    </source>
</evidence>
<gene>
    <name evidence="2" type="ORF">ACFYTF_25275</name>
</gene>
<dbReference type="InterPro" id="IPR045713">
    <property type="entry name" value="DUF6069"/>
</dbReference>
<dbReference type="Proteomes" id="UP001601444">
    <property type="component" value="Unassembled WGS sequence"/>
</dbReference>
<protein>
    <submittedName>
        <fullName evidence="2">DUF6069 family protein</fullName>
    </submittedName>
</protein>
<dbReference type="EMBL" id="JBIAMX010000019">
    <property type="protein sequence ID" value="MFF0546153.1"/>
    <property type="molecule type" value="Genomic_DNA"/>
</dbReference>